<dbReference type="Proteomes" id="UP000823388">
    <property type="component" value="Chromosome 7K"/>
</dbReference>
<dbReference type="EMBL" id="CM029049">
    <property type="protein sequence ID" value="KAG2570450.1"/>
    <property type="molecule type" value="Genomic_DNA"/>
</dbReference>
<sequence length="336" mass="39093">MVDLSIEALLDYQEIVSKTFRSEKEGYEFYNNYAMEKGFSVRKCYMERDQTTKEICLRRFVCSRQGFRAAKHMKKANKKRKPRDISRCGCAARMVIARNKEMGLWYVKDFIDEHTHELAASDLACLLHSHRRISDEQKADIIEMEIAGVRKHQIMNILEMQYGGYDKVRCVSRDAYNFCYRYKLGTIAKSRQERDPDFSFKYLIDEKGHLKQLFWSDTQSCLDYEAFGDVVVFDSTYRTKGYNLPFVPFVGLNHYRSTVVFGCGILSNETFEAYEWLLQTFLTAMSQKHPISVITDGDLAMQKAIRIVLPSSNHKLCNCDFTESMLDKIGCSCCKL</sequence>
<proteinExistence type="predicted"/>
<dbReference type="InterPro" id="IPR018289">
    <property type="entry name" value="MULE_transposase_dom"/>
</dbReference>
<dbReference type="InterPro" id="IPR004330">
    <property type="entry name" value="FAR1_DNA_bnd_dom"/>
</dbReference>
<feature type="domain" description="MULE transposase" evidence="2">
    <location>
        <begin position="230"/>
        <end position="318"/>
    </location>
</feature>
<evidence type="ECO:0000259" key="1">
    <source>
        <dbReference type="Pfam" id="PF03101"/>
    </source>
</evidence>
<evidence type="ECO:0000313" key="3">
    <source>
        <dbReference type="EMBL" id="KAG2570450.1"/>
    </source>
</evidence>
<evidence type="ECO:0008006" key="5">
    <source>
        <dbReference type="Google" id="ProtNLM"/>
    </source>
</evidence>
<keyword evidence="4" id="KW-1185">Reference proteome</keyword>
<comment type="caution">
    <text evidence="3">The sequence shown here is derived from an EMBL/GenBank/DDBJ whole genome shotgun (WGS) entry which is preliminary data.</text>
</comment>
<dbReference type="Pfam" id="PF03101">
    <property type="entry name" value="FAR1"/>
    <property type="match status" value="1"/>
</dbReference>
<evidence type="ECO:0000259" key="2">
    <source>
        <dbReference type="Pfam" id="PF10551"/>
    </source>
</evidence>
<protein>
    <recommendedName>
        <fullName evidence="5">Protein FAR1-RELATED SEQUENCE</fullName>
    </recommendedName>
</protein>
<name>A0A8T0Q988_PANVG</name>
<gene>
    <name evidence="3" type="ORF">PVAP13_7KG048700</name>
</gene>
<feature type="domain" description="FAR1" evidence="1">
    <location>
        <begin position="28"/>
        <end position="119"/>
    </location>
</feature>
<accession>A0A8T0Q988</accession>
<dbReference type="PANTHER" id="PTHR47718">
    <property type="entry name" value="OS01G0519700 PROTEIN"/>
    <property type="match status" value="1"/>
</dbReference>
<dbReference type="PANTHER" id="PTHR47718:SF13">
    <property type="entry name" value="OS09G0290500 PROTEIN"/>
    <property type="match status" value="1"/>
</dbReference>
<evidence type="ECO:0000313" key="4">
    <source>
        <dbReference type="Proteomes" id="UP000823388"/>
    </source>
</evidence>
<organism evidence="3 4">
    <name type="scientific">Panicum virgatum</name>
    <name type="common">Blackwell switchgrass</name>
    <dbReference type="NCBI Taxonomy" id="38727"/>
    <lineage>
        <taxon>Eukaryota</taxon>
        <taxon>Viridiplantae</taxon>
        <taxon>Streptophyta</taxon>
        <taxon>Embryophyta</taxon>
        <taxon>Tracheophyta</taxon>
        <taxon>Spermatophyta</taxon>
        <taxon>Magnoliopsida</taxon>
        <taxon>Liliopsida</taxon>
        <taxon>Poales</taxon>
        <taxon>Poaceae</taxon>
        <taxon>PACMAD clade</taxon>
        <taxon>Panicoideae</taxon>
        <taxon>Panicodae</taxon>
        <taxon>Paniceae</taxon>
        <taxon>Panicinae</taxon>
        <taxon>Panicum</taxon>
        <taxon>Panicum sect. Hiantes</taxon>
    </lineage>
</organism>
<reference evidence="3" key="1">
    <citation type="submission" date="2020-05" db="EMBL/GenBank/DDBJ databases">
        <title>WGS assembly of Panicum virgatum.</title>
        <authorList>
            <person name="Lovell J.T."/>
            <person name="Jenkins J."/>
            <person name="Shu S."/>
            <person name="Juenger T.E."/>
            <person name="Schmutz J."/>
        </authorList>
    </citation>
    <scope>NUCLEOTIDE SEQUENCE</scope>
    <source>
        <strain evidence="3">AP13</strain>
    </source>
</reference>
<dbReference type="Pfam" id="PF10551">
    <property type="entry name" value="MULE"/>
    <property type="match status" value="1"/>
</dbReference>
<dbReference type="AlphaFoldDB" id="A0A8T0Q988"/>